<dbReference type="PROSITE" id="PS00092">
    <property type="entry name" value="N6_MTASE"/>
    <property type="match status" value="1"/>
</dbReference>
<evidence type="ECO:0000256" key="5">
    <source>
        <dbReference type="SAM" id="MobiDB-lite"/>
    </source>
</evidence>
<keyword evidence="2" id="KW-0489">Methyltransferase</keyword>
<comment type="similarity">
    <text evidence="1 4">Belongs to the N(4)/N(6)-methyltransferase family.</text>
</comment>
<evidence type="ECO:0000313" key="7">
    <source>
        <dbReference type="EMBL" id="MFC3457226.1"/>
    </source>
</evidence>
<dbReference type="InterPro" id="IPR002052">
    <property type="entry name" value="DNA_methylase_N6_adenine_CS"/>
</dbReference>
<evidence type="ECO:0000256" key="2">
    <source>
        <dbReference type="ARBA" id="ARBA00022603"/>
    </source>
</evidence>
<dbReference type="InterPro" id="IPR002941">
    <property type="entry name" value="DNA_methylase_N4/N6"/>
</dbReference>
<dbReference type="InterPro" id="IPR029063">
    <property type="entry name" value="SAM-dependent_MTases_sf"/>
</dbReference>
<keyword evidence="3" id="KW-0808">Transferase</keyword>
<proteinExistence type="inferred from homology"/>
<evidence type="ECO:0000313" key="8">
    <source>
        <dbReference type="Proteomes" id="UP001595665"/>
    </source>
</evidence>
<comment type="caution">
    <text evidence="7">The sequence shown here is derived from an EMBL/GenBank/DDBJ whole genome shotgun (WGS) entry which is preliminary data.</text>
</comment>
<sequence>MRDAVTNDAVDVAAPFVLHLGDCIAVMRTLPDSSVDAIVTDPPYELGFMGKSWDASGIANRVELWSEALRVLKPGGHLLAFSGSRTYHRMAVAIEDAGFEIRDQVMWVYGSGFPKSRNIAEQDMGGEDAARWEGWGTALKPAHEPICVARKPLVGTVAANVLQFGPGALNIDACRVHGDDAQGGTYTVKRLKPGATLNATGGNWRPEGSDAAVFHGEMKPGRWPANIIHDGSEEVVALFPTEAGQQAALKTRNSDKTRNTFGDFAGTANAEFTPHDARGSAARFFYCAKASRKDRNEGLASSDAPAVANEATMREREDANWPARNGNYHPTVKPTDLMAYLARLVTPRGGLVLDPFMGSGSTGKACIREGFRFIGIDMTPEYVAIARARIEHELGCVTAAAEAAAIPAPQRDLFEDAA</sequence>
<dbReference type="RefSeq" id="WP_379733448.1">
    <property type="nucleotide sequence ID" value="NZ_JBHRVV010000001.1"/>
</dbReference>
<gene>
    <name evidence="7" type="ORF">ACFOPH_03035</name>
</gene>
<evidence type="ECO:0000256" key="4">
    <source>
        <dbReference type="RuleBase" id="RU362026"/>
    </source>
</evidence>
<protein>
    <recommendedName>
        <fullName evidence="4">Methyltransferase</fullName>
        <ecNumber evidence="4">2.1.1.-</ecNumber>
    </recommendedName>
</protein>
<dbReference type="PRINTS" id="PR00508">
    <property type="entry name" value="S21N4MTFRASE"/>
</dbReference>
<evidence type="ECO:0000259" key="6">
    <source>
        <dbReference type="Pfam" id="PF01555"/>
    </source>
</evidence>
<dbReference type="PANTHER" id="PTHR13370:SF3">
    <property type="entry name" value="TRNA (GUANINE(10)-N2)-METHYLTRANSFERASE HOMOLOG"/>
    <property type="match status" value="1"/>
</dbReference>
<dbReference type="EC" id="2.1.1.-" evidence="4"/>
<accession>A0ABV7PDJ1</accession>
<dbReference type="SUPFAM" id="SSF53335">
    <property type="entry name" value="S-adenosyl-L-methionine-dependent methyltransferases"/>
    <property type="match status" value="1"/>
</dbReference>
<organism evidence="7 8">
    <name type="scientific">Massilia haematophila</name>
    <dbReference type="NCBI Taxonomy" id="457923"/>
    <lineage>
        <taxon>Bacteria</taxon>
        <taxon>Pseudomonadati</taxon>
        <taxon>Pseudomonadota</taxon>
        <taxon>Betaproteobacteria</taxon>
        <taxon>Burkholderiales</taxon>
        <taxon>Oxalobacteraceae</taxon>
        <taxon>Telluria group</taxon>
        <taxon>Massilia</taxon>
    </lineage>
</organism>
<reference evidence="8" key="1">
    <citation type="journal article" date="2019" name="Int. J. Syst. Evol. Microbiol.">
        <title>The Global Catalogue of Microorganisms (GCM) 10K type strain sequencing project: providing services to taxonomists for standard genome sequencing and annotation.</title>
        <authorList>
            <consortium name="The Broad Institute Genomics Platform"/>
            <consortium name="The Broad Institute Genome Sequencing Center for Infectious Disease"/>
            <person name="Wu L."/>
            <person name="Ma J."/>
        </authorList>
    </citation>
    <scope>NUCLEOTIDE SEQUENCE [LARGE SCALE GENOMIC DNA]</scope>
    <source>
        <strain evidence="8">CCM 7480</strain>
    </source>
</reference>
<evidence type="ECO:0000256" key="1">
    <source>
        <dbReference type="ARBA" id="ARBA00006594"/>
    </source>
</evidence>
<feature type="domain" description="DNA methylase N-4/N-6" evidence="6">
    <location>
        <begin position="35"/>
        <end position="386"/>
    </location>
</feature>
<dbReference type="Pfam" id="PF01555">
    <property type="entry name" value="N6_N4_Mtase"/>
    <property type="match status" value="1"/>
</dbReference>
<dbReference type="EMBL" id="JBHRVV010000001">
    <property type="protein sequence ID" value="MFC3457226.1"/>
    <property type="molecule type" value="Genomic_DNA"/>
</dbReference>
<evidence type="ECO:0000256" key="3">
    <source>
        <dbReference type="ARBA" id="ARBA00022679"/>
    </source>
</evidence>
<dbReference type="Gene3D" id="3.40.50.150">
    <property type="entry name" value="Vaccinia Virus protein VP39"/>
    <property type="match status" value="2"/>
</dbReference>
<feature type="region of interest" description="Disordered" evidence="5">
    <location>
        <begin position="297"/>
        <end position="327"/>
    </location>
</feature>
<dbReference type="Proteomes" id="UP001595665">
    <property type="component" value="Unassembled WGS sequence"/>
</dbReference>
<dbReference type="PANTHER" id="PTHR13370">
    <property type="entry name" value="RNA METHYLASE-RELATED"/>
    <property type="match status" value="1"/>
</dbReference>
<dbReference type="InterPro" id="IPR001091">
    <property type="entry name" value="RM_Methyltransferase"/>
</dbReference>
<keyword evidence="8" id="KW-1185">Reference proteome</keyword>
<name>A0ABV7PDJ1_9BURK</name>